<dbReference type="InterPro" id="IPR008886">
    <property type="entry name" value="UPF0227/Esterase_YqiA"/>
</dbReference>
<evidence type="ECO:0008006" key="3">
    <source>
        <dbReference type="Google" id="ProtNLM"/>
    </source>
</evidence>
<dbReference type="Pfam" id="PF05728">
    <property type="entry name" value="UPF0227"/>
    <property type="match status" value="1"/>
</dbReference>
<dbReference type="SUPFAM" id="SSF53474">
    <property type="entry name" value="alpha/beta-Hydrolases"/>
    <property type="match status" value="1"/>
</dbReference>
<dbReference type="KEGG" id="fop:FNB79_15435"/>
<dbReference type="EMBL" id="CP041637">
    <property type="protein sequence ID" value="QDO95304.1"/>
    <property type="molecule type" value="Genomic_DNA"/>
</dbReference>
<keyword evidence="2" id="KW-1185">Reference proteome</keyword>
<dbReference type="Proteomes" id="UP000319209">
    <property type="component" value="Chromosome"/>
</dbReference>
<proteinExistence type="predicted"/>
<dbReference type="InterPro" id="IPR029058">
    <property type="entry name" value="AB_hydrolase_fold"/>
</dbReference>
<dbReference type="RefSeq" id="WP_143382212.1">
    <property type="nucleotide sequence ID" value="NZ_CP041637.1"/>
</dbReference>
<dbReference type="OrthoDB" id="1438136at2"/>
<evidence type="ECO:0000313" key="2">
    <source>
        <dbReference type="Proteomes" id="UP000319209"/>
    </source>
</evidence>
<name>A0A516GUV7_9FLAO</name>
<reference evidence="1 2" key="1">
    <citation type="submission" date="2019-07" db="EMBL/GenBank/DDBJ databases">
        <title>Genome sequencing for Formosa sp. PS13.</title>
        <authorList>
            <person name="Park S.-J."/>
        </authorList>
    </citation>
    <scope>NUCLEOTIDE SEQUENCE [LARGE SCALE GENOMIC DNA]</scope>
    <source>
        <strain evidence="1 2">PS13</strain>
    </source>
</reference>
<organism evidence="1 2">
    <name type="scientific">Formosa sediminum</name>
    <dbReference type="NCBI Taxonomy" id="2594004"/>
    <lineage>
        <taxon>Bacteria</taxon>
        <taxon>Pseudomonadati</taxon>
        <taxon>Bacteroidota</taxon>
        <taxon>Flavobacteriia</taxon>
        <taxon>Flavobacteriales</taxon>
        <taxon>Flavobacteriaceae</taxon>
        <taxon>Formosa</taxon>
    </lineage>
</organism>
<accession>A0A516GUV7</accession>
<dbReference type="AlphaFoldDB" id="A0A516GUV7"/>
<dbReference type="Gene3D" id="3.40.50.1820">
    <property type="entry name" value="alpha/beta hydrolase"/>
    <property type="match status" value="1"/>
</dbReference>
<gene>
    <name evidence="1" type="ORF">FNB79_15435</name>
</gene>
<protein>
    <recommendedName>
        <fullName evidence="3">Alpha/beta hydrolase</fullName>
    </recommendedName>
</protein>
<sequence>MNILYIHGLNGSLSAEKRTILEKKGTVYAPAIDFENTPDSIVQIIASYQEIDINVVIGSSMGGFAGYYVSNALQRPALLFNPALAKRSVLQNVPELPYNKSVLKHIILGTADNVIDPKDTLQFLGNTIAFHPEYSIHLYNDLAHRIPVKIFEEAVSEFFSKLCY</sequence>
<evidence type="ECO:0000313" key="1">
    <source>
        <dbReference type="EMBL" id="QDO95304.1"/>
    </source>
</evidence>